<sequence>MHMHTTVTAAIAANGESRYSAAGITTPPRNSGRVTCHTRSPVRSAWRAQSTIATAPKANGMAVIRPTSMTV</sequence>
<dbReference type="Proteomes" id="UP000006666">
    <property type="component" value="Chromosome"/>
</dbReference>
<dbReference type="HOGENOM" id="CLU_2734803_0_0_11"/>
<reference evidence="2 3" key="1">
    <citation type="journal article" date="2009" name="Stand. Genomic Sci.">
        <title>Complete genome sequence of Kytococcus sedentarius type strain (541).</title>
        <authorList>
            <person name="Sims D."/>
            <person name="Brettin T."/>
            <person name="Detter J.C."/>
            <person name="Han C."/>
            <person name="Lapidus A."/>
            <person name="Copeland A."/>
            <person name="Glavina Del Rio T."/>
            <person name="Nolan M."/>
            <person name="Chen F."/>
            <person name="Lucas S."/>
            <person name="Tice H."/>
            <person name="Cheng J.F."/>
            <person name="Bruce D."/>
            <person name="Goodwin L."/>
            <person name="Pitluck S."/>
            <person name="Ovchinnikova G."/>
            <person name="Pati A."/>
            <person name="Ivanova N."/>
            <person name="Mavrommatis K."/>
            <person name="Chen A."/>
            <person name="Palaniappan K."/>
            <person name="D'haeseleer P."/>
            <person name="Chain P."/>
            <person name="Bristow J."/>
            <person name="Eisen J.A."/>
            <person name="Markowitz V."/>
            <person name="Hugenholtz P."/>
            <person name="Schneider S."/>
            <person name="Goker M."/>
            <person name="Pukall R."/>
            <person name="Kyrpides N.C."/>
            <person name="Klenk H.P."/>
        </authorList>
    </citation>
    <scope>NUCLEOTIDE SEQUENCE [LARGE SCALE GENOMIC DNA]</scope>
    <source>
        <strain evidence="3">ATCC 14392 / DSM 20547 / JCM 11482 / CCUG 33030 / NBRC 15357 / NCTC 11040 / CCM 314 / 541</strain>
    </source>
</reference>
<proteinExistence type="predicted"/>
<feature type="region of interest" description="Disordered" evidence="1">
    <location>
        <begin position="16"/>
        <end position="45"/>
    </location>
</feature>
<gene>
    <name evidence="2" type="ordered locus">Ksed_22200</name>
</gene>
<evidence type="ECO:0000313" key="2">
    <source>
        <dbReference type="EMBL" id="ACV07203.1"/>
    </source>
</evidence>
<dbReference type="AlphaFoldDB" id="C7NLV4"/>
<dbReference type="EMBL" id="CP001686">
    <property type="protein sequence ID" value="ACV07203.1"/>
    <property type="molecule type" value="Genomic_DNA"/>
</dbReference>
<keyword evidence="3" id="KW-1185">Reference proteome</keyword>
<evidence type="ECO:0000256" key="1">
    <source>
        <dbReference type="SAM" id="MobiDB-lite"/>
    </source>
</evidence>
<dbReference type="KEGG" id="kse:Ksed_22200"/>
<name>C7NLV4_KYTSD</name>
<accession>C7NLV4</accession>
<organism evidence="2 3">
    <name type="scientific">Kytococcus sedentarius (strain ATCC 14392 / DSM 20547 / JCM 11482 / CCUG 33030 / NBRC 15357 / NCTC 11040 / CCM 314 / 541)</name>
    <name type="common">Micrococcus sedentarius</name>
    <dbReference type="NCBI Taxonomy" id="478801"/>
    <lineage>
        <taxon>Bacteria</taxon>
        <taxon>Bacillati</taxon>
        <taxon>Actinomycetota</taxon>
        <taxon>Actinomycetes</taxon>
        <taxon>Micrococcales</taxon>
        <taxon>Kytococcaceae</taxon>
        <taxon>Kytococcus</taxon>
    </lineage>
</organism>
<evidence type="ECO:0000313" key="3">
    <source>
        <dbReference type="Proteomes" id="UP000006666"/>
    </source>
</evidence>
<protein>
    <submittedName>
        <fullName evidence="2">Uncharacterized protein</fullName>
    </submittedName>
</protein>
<dbReference type="STRING" id="478801.Ksed_22200"/>